<dbReference type="STRING" id="29170.A0A368FC90"/>
<protein>
    <submittedName>
        <fullName evidence="1">Uncharacterized protein</fullName>
    </submittedName>
</protein>
<dbReference type="AlphaFoldDB" id="A0A368FC90"/>
<dbReference type="EMBL" id="JOJR01003494">
    <property type="protein sequence ID" value="RCN27787.1"/>
    <property type="molecule type" value="Genomic_DNA"/>
</dbReference>
<proteinExistence type="predicted"/>
<sequence>MRKVKPAVSEIEKKTMKAGSSMFLKAMNQASVSAGYGASLVDKKKAAAHATTSRSPL</sequence>
<name>A0A368FC90_ANCCA</name>
<dbReference type="OrthoDB" id="5589010at2759"/>
<dbReference type="Proteomes" id="UP000252519">
    <property type="component" value="Unassembled WGS sequence"/>
</dbReference>
<comment type="caution">
    <text evidence="1">The sequence shown here is derived from an EMBL/GenBank/DDBJ whole genome shotgun (WGS) entry which is preliminary data.</text>
</comment>
<evidence type="ECO:0000313" key="1">
    <source>
        <dbReference type="EMBL" id="RCN27787.1"/>
    </source>
</evidence>
<gene>
    <name evidence="1" type="ORF">ANCCAN_26474</name>
</gene>
<keyword evidence="2" id="KW-1185">Reference proteome</keyword>
<feature type="non-terminal residue" evidence="1">
    <location>
        <position position="57"/>
    </location>
</feature>
<accession>A0A368FC90</accession>
<organism evidence="1 2">
    <name type="scientific">Ancylostoma caninum</name>
    <name type="common">Dog hookworm</name>
    <dbReference type="NCBI Taxonomy" id="29170"/>
    <lineage>
        <taxon>Eukaryota</taxon>
        <taxon>Metazoa</taxon>
        <taxon>Ecdysozoa</taxon>
        <taxon>Nematoda</taxon>
        <taxon>Chromadorea</taxon>
        <taxon>Rhabditida</taxon>
        <taxon>Rhabditina</taxon>
        <taxon>Rhabditomorpha</taxon>
        <taxon>Strongyloidea</taxon>
        <taxon>Ancylostomatidae</taxon>
        <taxon>Ancylostomatinae</taxon>
        <taxon>Ancylostoma</taxon>
    </lineage>
</organism>
<evidence type="ECO:0000313" key="2">
    <source>
        <dbReference type="Proteomes" id="UP000252519"/>
    </source>
</evidence>
<reference evidence="1 2" key="1">
    <citation type="submission" date="2014-10" db="EMBL/GenBank/DDBJ databases">
        <title>Draft genome of the hookworm Ancylostoma caninum.</title>
        <authorList>
            <person name="Mitreva M."/>
        </authorList>
    </citation>
    <scope>NUCLEOTIDE SEQUENCE [LARGE SCALE GENOMIC DNA]</scope>
    <source>
        <strain evidence="1 2">Baltimore</strain>
    </source>
</reference>